<proteinExistence type="predicted"/>
<feature type="region of interest" description="Disordered" evidence="1">
    <location>
        <begin position="520"/>
        <end position="543"/>
    </location>
</feature>
<dbReference type="VEuPathDB" id="TriTrypDB:ECC02_002139"/>
<dbReference type="VEuPathDB" id="TriTrypDB:TcCL_NonESM03503"/>
<evidence type="ECO:0000256" key="1">
    <source>
        <dbReference type="SAM" id="MobiDB-lite"/>
    </source>
</evidence>
<feature type="region of interest" description="Disordered" evidence="1">
    <location>
        <begin position="246"/>
        <end position="280"/>
    </location>
</feature>
<dbReference type="VEuPathDB" id="TriTrypDB:TcBrA4_0138310"/>
<name>A0A2V2UH13_TRYCR</name>
<protein>
    <submittedName>
        <fullName evidence="2">Uncharacterized protein</fullName>
    </submittedName>
</protein>
<feature type="compositionally biased region" description="Basic residues" evidence="1">
    <location>
        <begin position="1464"/>
        <end position="1480"/>
    </location>
</feature>
<dbReference type="EMBL" id="PRFA01000314">
    <property type="protein sequence ID" value="PWU83495.1"/>
    <property type="molecule type" value="Genomic_DNA"/>
</dbReference>
<organism evidence="2 3">
    <name type="scientific">Trypanosoma cruzi</name>
    <dbReference type="NCBI Taxonomy" id="5693"/>
    <lineage>
        <taxon>Eukaryota</taxon>
        <taxon>Discoba</taxon>
        <taxon>Euglenozoa</taxon>
        <taxon>Kinetoplastea</taxon>
        <taxon>Metakinetoplastina</taxon>
        <taxon>Trypanosomatida</taxon>
        <taxon>Trypanosomatidae</taxon>
        <taxon>Trypanosoma</taxon>
        <taxon>Schizotrypanum</taxon>
    </lineage>
</organism>
<dbReference type="VEuPathDB" id="TriTrypDB:TCDM_08334"/>
<feature type="region of interest" description="Disordered" evidence="1">
    <location>
        <begin position="673"/>
        <end position="693"/>
    </location>
</feature>
<dbReference type="VEuPathDB" id="TriTrypDB:Tc_MARK_9308"/>
<comment type="caution">
    <text evidence="2">The sequence shown here is derived from an EMBL/GenBank/DDBJ whole genome shotgun (WGS) entry which is preliminary data.</text>
</comment>
<feature type="region of interest" description="Disordered" evidence="1">
    <location>
        <begin position="997"/>
        <end position="1016"/>
    </location>
</feature>
<reference evidence="2 3" key="1">
    <citation type="journal article" date="2018" name="Microb. Genom.">
        <title>Expanding an expanded genome: long-read sequencing of Trypanosoma cruzi.</title>
        <authorList>
            <person name="Berna L."/>
            <person name="Rodriguez M."/>
            <person name="Chiribao M.L."/>
            <person name="Parodi-Talice A."/>
            <person name="Pita S."/>
            <person name="Rijo G."/>
            <person name="Alvarez-Valin F."/>
            <person name="Robello C."/>
        </authorList>
    </citation>
    <scope>NUCLEOTIDE SEQUENCE [LARGE SCALE GENOMIC DNA]</scope>
    <source>
        <strain evidence="2 3">Dm28c</strain>
    </source>
</reference>
<feature type="region of interest" description="Disordered" evidence="1">
    <location>
        <begin position="1459"/>
        <end position="1480"/>
    </location>
</feature>
<evidence type="ECO:0000313" key="2">
    <source>
        <dbReference type="EMBL" id="PWU83495.1"/>
    </source>
</evidence>
<dbReference type="VEuPathDB" id="TriTrypDB:C4B63_314g14"/>
<feature type="compositionally biased region" description="Basic and acidic residues" evidence="1">
    <location>
        <begin position="525"/>
        <end position="539"/>
    </location>
</feature>
<evidence type="ECO:0000313" key="3">
    <source>
        <dbReference type="Proteomes" id="UP000246121"/>
    </source>
</evidence>
<dbReference type="VEuPathDB" id="TriTrypDB:TcCL_NonESM03502"/>
<dbReference type="VEuPathDB" id="TriTrypDB:TcCLB.504425.80"/>
<feature type="compositionally biased region" description="Basic and acidic residues" evidence="1">
    <location>
        <begin position="673"/>
        <end position="683"/>
    </location>
</feature>
<dbReference type="VEuPathDB" id="TriTrypDB:TcCLB.509331.189"/>
<dbReference type="VEuPathDB" id="TriTrypDB:BCY84_07930"/>
<accession>A0A2V2UH13</accession>
<dbReference type="VEuPathDB" id="TriTrypDB:C3747_21g45"/>
<gene>
    <name evidence="2" type="ORF">C4B63_314g14</name>
</gene>
<sequence>MQKTLFPAPKSNDYQWRNLYLKQYGICTYAPPMPQNLEVMTANALKLKSREKNDDNNISASTQTVSLDSEEMEMIEASCSRHSALSPSRRKGGSASTQGFRRSLLEVQRRSTVGDFLESLSDQQLFSANVFSFLSQHESEAASSQVLRNPLGLDAPSSLRFPSILRNSQVNASNRTAFPRGSSVDEGGKLVPDPADDLLRLQRETWQLLMDNRIMLWFEREAKKRGRIAAGVQRRLLEVVTWKLEGQQKAPNKKPGEDGTSNATAIGTTEEGTGKDGAVKIIPMDSEEEEDKSELGEEEKLMQTLEQFAPFFAVISAPEVIQRMTASLLIARKRGRRHEVPRMIGLPLFSQYNTWRETYENRVAWSLSPFSFFLIHDHSYNHAHISALYVLLDLIGSSFHLHTAECLKNENKRQVAIDIRQRRIRSDKYSLLNTSLCPLNVAQRLTEDILLAYENSTARTTLSMALCVQEFLTELVLDPDTASSFLSNAALRRQCGTDIVVPGNDAGSFSATSKKNEISFESMEDGTKNEQQEPTKDEADVMPTEESQVIDWSSLKKLTDTTFDELFSLVNWFVDTPTANSLISSEARTRNDSLVLANASPARGKKGLASQSLAFNTSLLQESKKSSQQQALSDESTVQSKESGYIVGYVREYDATMTIVEAITRYELQRQRMAETRSGEQRQRNSVTLAHRKNRRKRLAASRTQTYNDSAAVPDLYAGATLLSTPLTFITTYIRLHGATWLMELLERLFSILRRESVLLYVNGLEMEAPRQSSFQGSISQLSLSGDRSNDVVSGFGPEVGCWRNSGQKRATHNQRLELLEDLICQDIQYVMGEFCGALFGKRSVTRLPQGISTLLTNFCTTVHLHLLQQHVSFDITHDKPAIAVRKCLTEMRQKRVTGGGTVNMWSQNKPDSIERLIRNIEGNRLAKFILFDCWILPTLNNAVEFGYISEEASNHLRWNLDAFARYLKIVLNSSFSNAENTDVYIHTILPRRTSLQSQRGRMTPSVEKKGRTQSEAPLAPRCDIVKLPPLINGVYDIVSGSLMQLLRDPCDDFVDDSHERFTFGDGSSSVDFPSQKDANTSCSLKDTRRSWEDLSPALSYLNESLGITSGDADVEVYEDEVDVTPVRILNIFAAKACSNTSTKVVVTEYEVAPSIAAACISKTFSLVSGEHPIVRNAYLSGALVGQFRSSPYLTCLIGVLLHPHTASRFLENILHNNRAFYNALLQPLQDENLLNLISPLVTTRNHLPLVDSNELLSLIAAIPMHSTDTGICVETKTGDSEKKMRDSVTTGETKMKNLQLAAWEATTSNLLQKRARATTGDILPPAVNFHPQIRRIGPTDSYQSLRATAEVLTREMGRAPLCFDTWWRAMVVALTVKAMNVIEECSETKSMQWENWCNSQLHEMQRESRGLCTYFTKNKGKNIDISKEKALSYTRVRSRLGSSVLSSVTKVPLARTVEEQKKVPKGRKRVHSSLKKKKK</sequence>
<dbReference type="VEuPathDB" id="TriTrypDB:TcG_06685"/>
<dbReference type="VEuPathDB" id="TriTrypDB:TcYC6_0031440"/>
<dbReference type="VEuPathDB" id="TriTrypDB:TCSYLVIO_000030"/>
<dbReference type="Proteomes" id="UP000246121">
    <property type="component" value="Unassembled WGS sequence"/>
</dbReference>